<evidence type="ECO:0000256" key="8">
    <source>
        <dbReference type="ARBA" id="ARBA00048968"/>
    </source>
</evidence>
<dbReference type="GO" id="GO:0016787">
    <property type="term" value="F:hydrolase activity"/>
    <property type="evidence" value="ECO:0007669"/>
    <property type="project" value="UniProtKB-KW"/>
</dbReference>
<dbReference type="Proteomes" id="UP000593765">
    <property type="component" value="Chromosome"/>
</dbReference>
<keyword evidence="12" id="KW-1185">Reference proteome</keyword>
<keyword evidence="5" id="KW-0378">Hydrolase</keyword>
<dbReference type="Pfam" id="PF02578">
    <property type="entry name" value="Cu-oxidase_4"/>
    <property type="match status" value="1"/>
</dbReference>
<evidence type="ECO:0000256" key="9">
    <source>
        <dbReference type="ARBA" id="ARBA00049893"/>
    </source>
</evidence>
<name>A0A7M2WZ86_9BACT</name>
<accession>A0A7M2WZ86</accession>
<comment type="catalytic activity">
    <reaction evidence="8">
        <text>adenosine + phosphate = alpha-D-ribose 1-phosphate + adenine</text>
        <dbReference type="Rhea" id="RHEA:27642"/>
        <dbReference type="ChEBI" id="CHEBI:16335"/>
        <dbReference type="ChEBI" id="CHEBI:16708"/>
        <dbReference type="ChEBI" id="CHEBI:43474"/>
        <dbReference type="ChEBI" id="CHEBI:57720"/>
        <dbReference type="EC" id="2.4.2.1"/>
    </reaction>
    <physiologicalReaction direction="left-to-right" evidence="8">
        <dbReference type="Rhea" id="RHEA:27643"/>
    </physiologicalReaction>
</comment>
<reference evidence="11 12" key="1">
    <citation type="submission" date="2020-10" db="EMBL/GenBank/DDBJ databases">
        <title>Wide distribution of Phycisphaera-like planctomycetes from WD2101 soil group in peatlands and genome analysis of the first cultivated representative.</title>
        <authorList>
            <person name="Dedysh S.N."/>
            <person name="Beletsky A.V."/>
            <person name="Ivanova A."/>
            <person name="Kulichevskaya I.S."/>
            <person name="Suzina N.E."/>
            <person name="Philippov D.A."/>
            <person name="Rakitin A.L."/>
            <person name="Mardanov A.V."/>
            <person name="Ravin N.V."/>
        </authorList>
    </citation>
    <scope>NUCLEOTIDE SEQUENCE [LARGE SCALE GENOMIC DNA]</scope>
    <source>
        <strain evidence="11 12">M1803</strain>
    </source>
</reference>
<keyword evidence="4" id="KW-0479">Metal-binding</keyword>
<dbReference type="PANTHER" id="PTHR30616">
    <property type="entry name" value="UNCHARACTERIZED PROTEIN YFIH"/>
    <property type="match status" value="1"/>
</dbReference>
<organism evidence="11 12">
    <name type="scientific">Humisphaera borealis</name>
    <dbReference type="NCBI Taxonomy" id="2807512"/>
    <lineage>
        <taxon>Bacteria</taxon>
        <taxon>Pseudomonadati</taxon>
        <taxon>Planctomycetota</taxon>
        <taxon>Phycisphaerae</taxon>
        <taxon>Tepidisphaerales</taxon>
        <taxon>Tepidisphaeraceae</taxon>
        <taxon>Humisphaera</taxon>
    </lineage>
</organism>
<comment type="catalytic activity">
    <reaction evidence="7">
        <text>adenosine + H2O + H(+) = inosine + NH4(+)</text>
        <dbReference type="Rhea" id="RHEA:24408"/>
        <dbReference type="ChEBI" id="CHEBI:15377"/>
        <dbReference type="ChEBI" id="CHEBI:15378"/>
        <dbReference type="ChEBI" id="CHEBI:16335"/>
        <dbReference type="ChEBI" id="CHEBI:17596"/>
        <dbReference type="ChEBI" id="CHEBI:28938"/>
        <dbReference type="EC" id="3.5.4.4"/>
    </reaction>
    <physiologicalReaction direction="left-to-right" evidence="7">
        <dbReference type="Rhea" id="RHEA:24409"/>
    </physiologicalReaction>
</comment>
<dbReference type="InterPro" id="IPR003730">
    <property type="entry name" value="Cu_polyphenol_OxRdtase"/>
</dbReference>
<comment type="catalytic activity">
    <reaction evidence="1">
        <text>inosine + phosphate = alpha-D-ribose 1-phosphate + hypoxanthine</text>
        <dbReference type="Rhea" id="RHEA:27646"/>
        <dbReference type="ChEBI" id="CHEBI:17368"/>
        <dbReference type="ChEBI" id="CHEBI:17596"/>
        <dbReference type="ChEBI" id="CHEBI:43474"/>
        <dbReference type="ChEBI" id="CHEBI:57720"/>
        <dbReference type="EC" id="2.4.2.1"/>
    </reaction>
    <physiologicalReaction direction="left-to-right" evidence="1">
        <dbReference type="Rhea" id="RHEA:27647"/>
    </physiologicalReaction>
</comment>
<dbReference type="PANTHER" id="PTHR30616:SF2">
    <property type="entry name" value="PURINE NUCLEOSIDE PHOSPHORYLASE LACC1"/>
    <property type="match status" value="1"/>
</dbReference>
<evidence type="ECO:0000256" key="7">
    <source>
        <dbReference type="ARBA" id="ARBA00047989"/>
    </source>
</evidence>
<evidence type="ECO:0000256" key="3">
    <source>
        <dbReference type="ARBA" id="ARBA00022679"/>
    </source>
</evidence>
<sequence length="271" mass="28646">MLERITATDGVVFYRSERLFRIGTPHGFSTRIGGQSSGPFASLNLGNPNGCPVQDDVANIAENYRRLQSAIGAADRRRVYVHQVHGDHVETADDALAFDCNLKADAIVTSDSAAVAAVRVADCVPVLLASVDGRTVAAVHAGWRGVVAGIVLRAVEKLRNSESLASASTPIAAAIGPSISFDNFEVGPEVVRAFEDTFAGDAARIVRPVGGQGKALIDLRTALKIQLKSAGIDESSIDVSDRCTYRDVAEFFSHRRDNGVTGRMAALIGAA</sequence>
<protein>
    <recommendedName>
        <fullName evidence="10">Purine nucleoside phosphorylase</fullName>
    </recommendedName>
</protein>
<gene>
    <name evidence="11" type="primary">pgeF</name>
    <name evidence="11" type="ORF">IPV69_05520</name>
</gene>
<dbReference type="GO" id="GO:0005507">
    <property type="term" value="F:copper ion binding"/>
    <property type="evidence" value="ECO:0007669"/>
    <property type="project" value="TreeGrafter"/>
</dbReference>
<dbReference type="KEGG" id="hbs:IPV69_05520"/>
<dbReference type="Gene3D" id="3.60.140.10">
    <property type="entry name" value="CNF1/YfiH-like putative cysteine hydrolases"/>
    <property type="match status" value="1"/>
</dbReference>
<keyword evidence="3" id="KW-0808">Transferase</keyword>
<evidence type="ECO:0000256" key="6">
    <source>
        <dbReference type="ARBA" id="ARBA00022833"/>
    </source>
</evidence>
<evidence type="ECO:0000256" key="2">
    <source>
        <dbReference type="ARBA" id="ARBA00007353"/>
    </source>
</evidence>
<evidence type="ECO:0000256" key="4">
    <source>
        <dbReference type="ARBA" id="ARBA00022723"/>
    </source>
</evidence>
<proteinExistence type="inferred from homology"/>
<dbReference type="NCBIfam" id="TIGR00726">
    <property type="entry name" value="peptidoglycan editing factor PgeF"/>
    <property type="match status" value="1"/>
</dbReference>
<dbReference type="InterPro" id="IPR011324">
    <property type="entry name" value="Cytotoxic_necrot_fac-like_cat"/>
</dbReference>
<evidence type="ECO:0000256" key="5">
    <source>
        <dbReference type="ARBA" id="ARBA00022801"/>
    </source>
</evidence>
<evidence type="ECO:0000256" key="10">
    <source>
        <dbReference type="RuleBase" id="RU361274"/>
    </source>
</evidence>
<keyword evidence="6" id="KW-0862">Zinc</keyword>
<evidence type="ECO:0000313" key="11">
    <source>
        <dbReference type="EMBL" id="QOV90818.1"/>
    </source>
</evidence>
<dbReference type="SUPFAM" id="SSF64438">
    <property type="entry name" value="CNF1/YfiH-like putative cysteine hydrolases"/>
    <property type="match status" value="1"/>
</dbReference>
<evidence type="ECO:0000313" key="12">
    <source>
        <dbReference type="Proteomes" id="UP000593765"/>
    </source>
</evidence>
<dbReference type="CDD" id="cd16833">
    <property type="entry name" value="YfiH"/>
    <property type="match status" value="1"/>
</dbReference>
<dbReference type="InterPro" id="IPR038371">
    <property type="entry name" value="Cu_polyphenol_OxRdtase_sf"/>
</dbReference>
<dbReference type="GO" id="GO:0017061">
    <property type="term" value="F:S-methyl-5-thioadenosine phosphorylase activity"/>
    <property type="evidence" value="ECO:0007669"/>
    <property type="project" value="UniProtKB-EC"/>
</dbReference>
<comment type="catalytic activity">
    <reaction evidence="9">
        <text>S-methyl-5'-thioadenosine + phosphate = 5-(methylsulfanyl)-alpha-D-ribose 1-phosphate + adenine</text>
        <dbReference type="Rhea" id="RHEA:11852"/>
        <dbReference type="ChEBI" id="CHEBI:16708"/>
        <dbReference type="ChEBI" id="CHEBI:17509"/>
        <dbReference type="ChEBI" id="CHEBI:43474"/>
        <dbReference type="ChEBI" id="CHEBI:58533"/>
        <dbReference type="EC" id="2.4.2.28"/>
    </reaction>
    <physiologicalReaction direction="left-to-right" evidence="9">
        <dbReference type="Rhea" id="RHEA:11853"/>
    </physiologicalReaction>
</comment>
<dbReference type="EMBL" id="CP063458">
    <property type="protein sequence ID" value="QOV90818.1"/>
    <property type="molecule type" value="Genomic_DNA"/>
</dbReference>
<dbReference type="RefSeq" id="WP_206293921.1">
    <property type="nucleotide sequence ID" value="NZ_CP063458.1"/>
</dbReference>
<dbReference type="AlphaFoldDB" id="A0A7M2WZ86"/>
<comment type="similarity">
    <text evidence="2 10">Belongs to the purine nucleoside phosphorylase YfiH/LACC1 family.</text>
</comment>
<evidence type="ECO:0000256" key="1">
    <source>
        <dbReference type="ARBA" id="ARBA00000553"/>
    </source>
</evidence>